<sequence>MNVRLAAQTLNNSVADAIDFLCQDEGYPNFQGSAATTDFIRKIDILFDLCNSKTPFAKGTKSRIDKYNLHQKIQKFDELCEYLKELTDVSGQSLVSGRRKTPFVGLLVTSISVCAICKNLLQREYSPLTYVLTVRFSQDHLERLFSRIRRKGGWNNNLNVLQLKW</sequence>
<dbReference type="Proteomes" id="UP000735302">
    <property type="component" value="Unassembled WGS sequence"/>
</dbReference>
<keyword evidence="4" id="KW-1185">Reference proteome</keyword>
<evidence type="ECO:0000259" key="2">
    <source>
        <dbReference type="Pfam" id="PF21789"/>
    </source>
</evidence>
<dbReference type="PANTHER" id="PTHR47577">
    <property type="entry name" value="THAP DOMAIN-CONTAINING PROTEIN 6"/>
    <property type="match status" value="1"/>
</dbReference>
<reference evidence="3 4" key="1">
    <citation type="journal article" date="2021" name="Elife">
        <title>Chloroplast acquisition without the gene transfer in kleptoplastic sea slugs, Plakobranchus ocellatus.</title>
        <authorList>
            <person name="Maeda T."/>
            <person name="Takahashi S."/>
            <person name="Yoshida T."/>
            <person name="Shimamura S."/>
            <person name="Takaki Y."/>
            <person name="Nagai Y."/>
            <person name="Toyoda A."/>
            <person name="Suzuki Y."/>
            <person name="Arimoto A."/>
            <person name="Ishii H."/>
            <person name="Satoh N."/>
            <person name="Nishiyama T."/>
            <person name="Hasebe M."/>
            <person name="Maruyama T."/>
            <person name="Minagawa J."/>
            <person name="Obokata J."/>
            <person name="Shigenobu S."/>
        </authorList>
    </citation>
    <scope>NUCLEOTIDE SEQUENCE [LARGE SCALE GENOMIC DNA]</scope>
</reference>
<protein>
    <submittedName>
        <fullName evidence="3">THAP domain-containing protein 9</fullName>
    </submittedName>
</protein>
<proteinExistence type="predicted"/>
<dbReference type="EMBL" id="BLXT01007807">
    <property type="protein sequence ID" value="GFO42517.1"/>
    <property type="molecule type" value="Genomic_DNA"/>
</dbReference>
<dbReference type="Pfam" id="PF21789">
    <property type="entry name" value="TNP-like_RNaseH_C"/>
    <property type="match status" value="1"/>
</dbReference>
<dbReference type="InterPro" id="IPR048366">
    <property type="entry name" value="TNP-like_GBD"/>
</dbReference>
<dbReference type="AlphaFoldDB" id="A0AAV4DES9"/>
<organism evidence="3 4">
    <name type="scientific">Plakobranchus ocellatus</name>
    <dbReference type="NCBI Taxonomy" id="259542"/>
    <lineage>
        <taxon>Eukaryota</taxon>
        <taxon>Metazoa</taxon>
        <taxon>Spiralia</taxon>
        <taxon>Lophotrochozoa</taxon>
        <taxon>Mollusca</taxon>
        <taxon>Gastropoda</taxon>
        <taxon>Heterobranchia</taxon>
        <taxon>Euthyneura</taxon>
        <taxon>Panpulmonata</taxon>
        <taxon>Sacoglossa</taxon>
        <taxon>Placobranchoidea</taxon>
        <taxon>Plakobranchidae</taxon>
        <taxon>Plakobranchus</taxon>
    </lineage>
</organism>
<dbReference type="InterPro" id="IPR048367">
    <property type="entry name" value="TNP-like_RNaseH_C"/>
</dbReference>
<feature type="domain" description="Transposable element P transposase-like RNase H C-terminal" evidence="2">
    <location>
        <begin position="135"/>
        <end position="162"/>
    </location>
</feature>
<evidence type="ECO:0000313" key="3">
    <source>
        <dbReference type="EMBL" id="GFO42517.1"/>
    </source>
</evidence>
<gene>
    <name evidence="3" type="ORF">PoB_006902200</name>
</gene>
<accession>A0AAV4DES9</accession>
<comment type="caution">
    <text evidence="3">The sequence shown here is derived from an EMBL/GenBank/DDBJ whole genome shotgun (WGS) entry which is preliminary data.</text>
</comment>
<feature type="domain" description="Transposable element P transposase-like GTP-binding insertion" evidence="1">
    <location>
        <begin position="1"/>
        <end position="62"/>
    </location>
</feature>
<evidence type="ECO:0000313" key="4">
    <source>
        <dbReference type="Proteomes" id="UP000735302"/>
    </source>
</evidence>
<evidence type="ECO:0000259" key="1">
    <source>
        <dbReference type="Pfam" id="PF21788"/>
    </source>
</evidence>
<dbReference type="PANTHER" id="PTHR47577:SF2">
    <property type="entry name" value="THAP DOMAIN CONTAINING 9"/>
    <property type="match status" value="1"/>
</dbReference>
<dbReference type="Pfam" id="PF21788">
    <property type="entry name" value="TNP-like_GBD"/>
    <property type="match status" value="1"/>
</dbReference>
<name>A0AAV4DES9_9GAST</name>